<keyword evidence="3" id="KW-1185">Reference proteome</keyword>
<dbReference type="InterPro" id="IPR050458">
    <property type="entry name" value="LolB"/>
</dbReference>
<comment type="caution">
    <text evidence="2">The sequence shown here is derived from an EMBL/GenBank/DDBJ whole genome shotgun (WGS) entry which is preliminary data.</text>
</comment>
<dbReference type="Proteomes" id="UP000657385">
    <property type="component" value="Unassembled WGS sequence"/>
</dbReference>
<gene>
    <name evidence="2" type="ORF">I2501_07255</name>
</gene>
<feature type="region of interest" description="Disordered" evidence="1">
    <location>
        <begin position="108"/>
        <end position="143"/>
    </location>
</feature>
<sequence length="794" mass="84369">MTETALLGVRHHGPGSALAVGAALAQFRPDIVLIEGPPEADALLPLAASKEMTPPVALLAHVVEQPSRAAFWPYAAFSPEWVALRHALDGGVPVRFVDLPAAHMLALATSDDEGEKDERGEKEKHEQGRQGEQRANPAPHLDPIGELARAAGQEDAERWWDDVVEHTHPAGAGGSTDANPDAADALAPFRALADAMGELRTGVPVTPGDARREAYMRKQIRAAAKAGHARIAVVCGAWHVPALAPKVSTSAADNALLRGLPKLKVELTWVPWTHRRLSQATGYGAGIASPGWYQHLFEANGRQVVERWLTKVAVLLREEDHAVSSAHVIEAVRLAETLAAMRGRPLAGLAETVDAVRAVLCDGSDVPLRLIEDRLVVGDALGEVPEGAPAVPLQRDLTRLQRELRLRPEARVRSLDLDLRRELDAARSRLFHRLTLLGIDWAVPARSQVRSTGTFRESWELSWEPELAVKVAEVGVWGTTVEAAASARASARALEAGRLGEVTALAESCLLAALPEALPVVLRCLADRAALDSDVEHLADALPALVRSLRYGDVRATGAGLLSELATSLAVRICVGLPAAATSLEPAAAAALADRIAATHSAIGLLATTLASTRTETQPAEPGAERTGPDVLEQWVACLRSLVRRELAAGVVRGRATRLLLDDGRLAEDETARLLGLVLTPGVPPAEGAAWVDGFLAGGGMLLVHDQRLLALLDAWIAAIPADVFPDVLPLLRRTFSRLESGVRRSVGELVRDGMSGRDRPTDAPLGFAAGFDAERAAPALATVQLILGTGETK</sequence>
<dbReference type="EMBL" id="JADPRT010000003">
    <property type="protein sequence ID" value="MBF9067835.1"/>
    <property type="molecule type" value="Genomic_DNA"/>
</dbReference>
<dbReference type="InterPro" id="IPR043737">
    <property type="entry name" value="DUF5682"/>
</dbReference>
<evidence type="ECO:0000313" key="2">
    <source>
        <dbReference type="EMBL" id="MBF9067835.1"/>
    </source>
</evidence>
<protein>
    <submittedName>
        <fullName evidence="2">Uncharacterized protein</fullName>
    </submittedName>
</protein>
<feature type="compositionally biased region" description="Basic and acidic residues" evidence="1">
    <location>
        <begin position="116"/>
        <end position="132"/>
    </location>
</feature>
<dbReference type="PANTHER" id="PTHR30634:SF14">
    <property type="match status" value="1"/>
</dbReference>
<evidence type="ECO:0000313" key="3">
    <source>
        <dbReference type="Proteomes" id="UP000657385"/>
    </source>
</evidence>
<evidence type="ECO:0000256" key="1">
    <source>
        <dbReference type="SAM" id="MobiDB-lite"/>
    </source>
</evidence>
<organism evidence="2 3">
    <name type="scientific">Streptacidiphilus fuscans</name>
    <dbReference type="NCBI Taxonomy" id="2789292"/>
    <lineage>
        <taxon>Bacteria</taxon>
        <taxon>Bacillati</taxon>
        <taxon>Actinomycetota</taxon>
        <taxon>Actinomycetes</taxon>
        <taxon>Kitasatosporales</taxon>
        <taxon>Streptomycetaceae</taxon>
        <taxon>Streptacidiphilus</taxon>
    </lineage>
</organism>
<accession>A0A931FD60</accession>
<dbReference type="AlphaFoldDB" id="A0A931FD60"/>
<name>A0A931FD60_9ACTN</name>
<proteinExistence type="predicted"/>
<dbReference type="Pfam" id="PF18934">
    <property type="entry name" value="DUF5682"/>
    <property type="match status" value="1"/>
</dbReference>
<dbReference type="PANTHER" id="PTHR30634">
    <property type="entry name" value="OUTER MEMBRANE LOLAB LIPOPROTEIN INSERTION APPARATUS"/>
    <property type="match status" value="1"/>
</dbReference>
<dbReference type="RefSeq" id="WP_196193047.1">
    <property type="nucleotide sequence ID" value="NZ_JADPRT010000003.1"/>
</dbReference>
<reference evidence="2" key="1">
    <citation type="submission" date="2020-11" db="EMBL/GenBank/DDBJ databases">
        <title>Isolation and identification of active actinomycetes.</title>
        <authorList>
            <person name="Yu B."/>
        </authorList>
    </citation>
    <scope>NUCLEOTIDE SEQUENCE</scope>
    <source>
        <strain evidence="2">NEAU-YB345</strain>
    </source>
</reference>